<evidence type="ECO:0000256" key="5">
    <source>
        <dbReference type="ARBA" id="ARBA00022519"/>
    </source>
</evidence>
<evidence type="ECO:0000313" key="11">
    <source>
        <dbReference type="EMBL" id="VAW48615.1"/>
    </source>
</evidence>
<comment type="similarity">
    <text evidence="2">Belongs to the GSP F family.</text>
</comment>
<keyword evidence="6 9" id="KW-0812">Transmembrane</keyword>
<keyword evidence="3" id="KW-0813">Transport</keyword>
<feature type="transmembrane region" description="Helical" evidence="9">
    <location>
        <begin position="171"/>
        <end position="194"/>
    </location>
</feature>
<comment type="subcellular location">
    <subcellularLocation>
        <location evidence="1">Cell inner membrane</location>
        <topology evidence="1">Multi-pass membrane protein</topology>
    </subcellularLocation>
</comment>
<keyword evidence="4" id="KW-1003">Cell membrane</keyword>
<dbReference type="PRINTS" id="PR00812">
    <property type="entry name" value="BCTERIALGSPF"/>
</dbReference>
<feature type="domain" description="Type II secretion system protein GspF" evidence="10">
    <location>
        <begin position="275"/>
        <end position="397"/>
    </location>
</feature>
<evidence type="ECO:0000256" key="1">
    <source>
        <dbReference type="ARBA" id="ARBA00004429"/>
    </source>
</evidence>
<dbReference type="InterPro" id="IPR018076">
    <property type="entry name" value="T2SS_GspF_dom"/>
</dbReference>
<dbReference type="EMBL" id="UOFC01000219">
    <property type="protein sequence ID" value="VAW48615.1"/>
    <property type="molecule type" value="Genomic_DNA"/>
</dbReference>
<dbReference type="Gene3D" id="1.20.81.30">
    <property type="entry name" value="Type II secretion system (T2SS), domain F"/>
    <property type="match status" value="2"/>
</dbReference>
<evidence type="ECO:0000256" key="9">
    <source>
        <dbReference type="SAM" id="Phobius"/>
    </source>
</evidence>
<name>A0A3B0VYF7_9ZZZZ</name>
<dbReference type="FunFam" id="1.20.81.30:FF:000001">
    <property type="entry name" value="Type II secretion system protein F"/>
    <property type="match status" value="1"/>
</dbReference>
<dbReference type="InterPro" id="IPR042094">
    <property type="entry name" value="T2SS_GspF_sf"/>
</dbReference>
<sequence length="406" mass="44784">MAVFEYKALTRQGKHVKGLQEGDSERQIRQFLRDKGLTPVSLAEIEKKTTRSKATKNGFFVPKLTVAELALFTRELYTLLDASTPLKEALKALSTQSESKQVARFITSLHTHVSEGYSLANAMALAPVTIPRDIIATIQAGEESGHLDKVLSRLADSIEQQDNLNKKMKTALIYPMLMVVVAVAIVFFLMIYVVPKVVSVFDNMQQTLPPLTQGLLSASAFVQAQWPLMLVVAIALWLGGIWAMKRPKWRFAVHTFLLKIPGLKRFLIYSATARWSRTFGVLVLSGVAIKDALKISAEVMTLDPMKKGVLDMVEEVREGKPVYHAMQTAGFFPPLLLNLVKTGEGKGQLDAMLIKGAEHYETAVESAATALVSILEPVLIIIMGGVVLTIVMAIMMPLFEMNQMIG</sequence>
<feature type="transmembrane region" description="Helical" evidence="9">
    <location>
        <begin position="378"/>
        <end position="399"/>
    </location>
</feature>
<evidence type="ECO:0000259" key="10">
    <source>
        <dbReference type="Pfam" id="PF00482"/>
    </source>
</evidence>
<evidence type="ECO:0000256" key="6">
    <source>
        <dbReference type="ARBA" id="ARBA00022692"/>
    </source>
</evidence>
<protein>
    <submittedName>
        <fullName evidence="11">General secretion pathway protein F</fullName>
    </submittedName>
</protein>
<feature type="transmembrane region" description="Helical" evidence="9">
    <location>
        <begin position="226"/>
        <end position="245"/>
    </location>
</feature>
<dbReference type="InterPro" id="IPR003004">
    <property type="entry name" value="GspF/PilC"/>
</dbReference>
<dbReference type="GO" id="GO:0005886">
    <property type="term" value="C:plasma membrane"/>
    <property type="evidence" value="ECO:0007669"/>
    <property type="project" value="UniProtKB-SubCell"/>
</dbReference>
<organism evidence="11">
    <name type="scientific">hydrothermal vent metagenome</name>
    <dbReference type="NCBI Taxonomy" id="652676"/>
    <lineage>
        <taxon>unclassified sequences</taxon>
        <taxon>metagenomes</taxon>
        <taxon>ecological metagenomes</taxon>
    </lineage>
</organism>
<proteinExistence type="inferred from homology"/>
<reference evidence="11" key="1">
    <citation type="submission" date="2018-06" db="EMBL/GenBank/DDBJ databases">
        <authorList>
            <person name="Zhirakovskaya E."/>
        </authorList>
    </citation>
    <scope>NUCLEOTIDE SEQUENCE</scope>
</reference>
<gene>
    <name evidence="11" type="ORF">MNBD_GAMMA03-94</name>
</gene>
<keyword evidence="8 9" id="KW-0472">Membrane</keyword>
<dbReference type="GO" id="GO:0015628">
    <property type="term" value="P:protein secretion by the type II secretion system"/>
    <property type="evidence" value="ECO:0007669"/>
    <property type="project" value="TreeGrafter"/>
</dbReference>
<dbReference type="AlphaFoldDB" id="A0A3B0VYF7"/>
<dbReference type="InterPro" id="IPR001992">
    <property type="entry name" value="T2SS_GspF/T4SS_PilC_CS"/>
</dbReference>
<evidence type="ECO:0000256" key="2">
    <source>
        <dbReference type="ARBA" id="ARBA00005745"/>
    </source>
</evidence>
<evidence type="ECO:0000256" key="4">
    <source>
        <dbReference type="ARBA" id="ARBA00022475"/>
    </source>
</evidence>
<evidence type="ECO:0000256" key="8">
    <source>
        <dbReference type="ARBA" id="ARBA00023136"/>
    </source>
</evidence>
<keyword evidence="7 9" id="KW-1133">Transmembrane helix</keyword>
<feature type="domain" description="Type II secretion system protein GspF" evidence="10">
    <location>
        <begin position="72"/>
        <end position="195"/>
    </location>
</feature>
<dbReference type="PANTHER" id="PTHR30012">
    <property type="entry name" value="GENERAL SECRETION PATHWAY PROTEIN"/>
    <property type="match status" value="1"/>
</dbReference>
<accession>A0A3B0VYF7</accession>
<dbReference type="PANTHER" id="PTHR30012:SF0">
    <property type="entry name" value="TYPE II SECRETION SYSTEM PROTEIN F-RELATED"/>
    <property type="match status" value="1"/>
</dbReference>
<dbReference type="Pfam" id="PF00482">
    <property type="entry name" value="T2SSF"/>
    <property type="match status" value="2"/>
</dbReference>
<dbReference type="PROSITE" id="PS00874">
    <property type="entry name" value="T2SP_F"/>
    <property type="match status" value="1"/>
</dbReference>
<keyword evidence="5" id="KW-0997">Cell inner membrane</keyword>
<evidence type="ECO:0000256" key="3">
    <source>
        <dbReference type="ARBA" id="ARBA00022448"/>
    </source>
</evidence>
<evidence type="ECO:0000256" key="7">
    <source>
        <dbReference type="ARBA" id="ARBA00022989"/>
    </source>
</evidence>